<accession>A0A1I5C3B7</accession>
<dbReference type="InterPro" id="IPR001851">
    <property type="entry name" value="ABC_transp_permease"/>
</dbReference>
<evidence type="ECO:0000256" key="1">
    <source>
        <dbReference type="ARBA" id="ARBA00004651"/>
    </source>
</evidence>
<name>A0A1I5C3B7_9FIRM</name>
<feature type="transmembrane region" description="Helical" evidence="7">
    <location>
        <begin position="38"/>
        <end position="59"/>
    </location>
</feature>
<organism evidence="8 9">
    <name type="scientific">Anaerocolumna aminovalerica</name>
    <dbReference type="NCBI Taxonomy" id="1527"/>
    <lineage>
        <taxon>Bacteria</taxon>
        <taxon>Bacillati</taxon>
        <taxon>Bacillota</taxon>
        <taxon>Clostridia</taxon>
        <taxon>Lachnospirales</taxon>
        <taxon>Lachnospiraceae</taxon>
        <taxon>Anaerocolumna</taxon>
    </lineage>
</organism>
<protein>
    <submittedName>
        <fullName evidence="8">Branched-chain amino acid transport system permease protein</fullName>
    </submittedName>
</protein>
<feature type="transmembrane region" description="Helical" evidence="7">
    <location>
        <begin position="258"/>
        <end position="280"/>
    </location>
</feature>
<proteinExistence type="predicted"/>
<evidence type="ECO:0000313" key="9">
    <source>
        <dbReference type="Proteomes" id="UP000198806"/>
    </source>
</evidence>
<feature type="transmembrane region" description="Helical" evidence="7">
    <location>
        <begin position="119"/>
        <end position="138"/>
    </location>
</feature>
<evidence type="ECO:0000256" key="2">
    <source>
        <dbReference type="ARBA" id="ARBA00022475"/>
    </source>
</evidence>
<dbReference type="Proteomes" id="UP000198806">
    <property type="component" value="Unassembled WGS sequence"/>
</dbReference>
<keyword evidence="4 7" id="KW-1133">Transmembrane helix</keyword>
<dbReference type="EMBL" id="FOWD01000002">
    <property type="protein sequence ID" value="SFN81485.1"/>
    <property type="molecule type" value="Genomic_DNA"/>
</dbReference>
<dbReference type="STRING" id="1527.SAMN04489757_102105"/>
<evidence type="ECO:0000256" key="5">
    <source>
        <dbReference type="ARBA" id="ARBA00023136"/>
    </source>
</evidence>
<dbReference type="GO" id="GO:0015658">
    <property type="term" value="F:branched-chain amino acid transmembrane transporter activity"/>
    <property type="evidence" value="ECO:0007669"/>
    <property type="project" value="InterPro"/>
</dbReference>
<dbReference type="GO" id="GO:0005886">
    <property type="term" value="C:plasma membrane"/>
    <property type="evidence" value="ECO:0007669"/>
    <property type="project" value="UniProtKB-SubCell"/>
</dbReference>
<evidence type="ECO:0000256" key="7">
    <source>
        <dbReference type="SAM" id="Phobius"/>
    </source>
</evidence>
<dbReference type="AlphaFoldDB" id="A0A1I5C3B7"/>
<dbReference type="Pfam" id="PF02653">
    <property type="entry name" value="BPD_transp_2"/>
    <property type="match status" value="1"/>
</dbReference>
<dbReference type="OrthoDB" id="9789927at2"/>
<evidence type="ECO:0000256" key="6">
    <source>
        <dbReference type="SAM" id="MobiDB-lite"/>
    </source>
</evidence>
<feature type="transmembrane region" description="Helical" evidence="7">
    <location>
        <begin position="66"/>
        <end position="84"/>
    </location>
</feature>
<reference evidence="8 9" key="1">
    <citation type="submission" date="2016-10" db="EMBL/GenBank/DDBJ databases">
        <authorList>
            <person name="de Groot N.N."/>
        </authorList>
    </citation>
    <scope>NUCLEOTIDE SEQUENCE [LARGE SCALE GENOMIC DNA]</scope>
    <source>
        <strain evidence="8 9">DSM 1283</strain>
    </source>
</reference>
<comment type="subcellular location">
    <subcellularLocation>
        <location evidence="1">Cell membrane</location>
        <topology evidence="1">Multi-pass membrane protein</topology>
    </subcellularLocation>
</comment>
<feature type="transmembrane region" description="Helical" evidence="7">
    <location>
        <begin position="287"/>
        <end position="305"/>
    </location>
</feature>
<sequence length="345" mass="37551">MKNIIQKCKEIYIKNKIIIVVLAAIITLVLPVLVPKSYFMGIMCRILMYATLAGSLNVINGYSGQMCIGQAGFFCIGAYCEAILATRFGINFWIIIPLAGLVTAIVGLGISLPTLKMKGIYLSIVTLGFSEIVRLTALNWESVTGGPMGIKGIPTPNLFGFEISNSKTYYFIFLAIAILFIFVTKRVVKSRIGRAWLAIREDQLAAKSLGVEVPKYKAFNFMYGAFWAGVVGAVYAPYVRFIDSTFFTLDEGFNILSMVIIGGQGTLVGPVCGSVIVNLLTEVLRPIGEWRMVAYAILIIVMMWWRPQGLVGASDSILAGDKGNGKKLEKSKQKGGGAHGVSVRS</sequence>
<feature type="region of interest" description="Disordered" evidence="6">
    <location>
        <begin position="322"/>
        <end position="345"/>
    </location>
</feature>
<evidence type="ECO:0000313" key="8">
    <source>
        <dbReference type="EMBL" id="SFN81485.1"/>
    </source>
</evidence>
<dbReference type="PANTHER" id="PTHR30482">
    <property type="entry name" value="HIGH-AFFINITY BRANCHED-CHAIN AMINO ACID TRANSPORT SYSTEM PERMEASE"/>
    <property type="match status" value="1"/>
</dbReference>
<feature type="compositionally biased region" description="Basic and acidic residues" evidence="6">
    <location>
        <begin position="323"/>
        <end position="332"/>
    </location>
</feature>
<feature type="transmembrane region" description="Helical" evidence="7">
    <location>
        <begin position="168"/>
        <end position="188"/>
    </location>
</feature>
<dbReference type="InterPro" id="IPR043428">
    <property type="entry name" value="LivM-like"/>
</dbReference>
<keyword evidence="5 7" id="KW-0472">Membrane</keyword>
<keyword evidence="9" id="KW-1185">Reference proteome</keyword>
<feature type="transmembrane region" description="Helical" evidence="7">
    <location>
        <begin position="218"/>
        <end position="238"/>
    </location>
</feature>
<gene>
    <name evidence="8" type="ORF">SAMN04489757_102105</name>
</gene>
<keyword evidence="2" id="KW-1003">Cell membrane</keyword>
<feature type="transmembrane region" description="Helical" evidence="7">
    <location>
        <begin position="12"/>
        <end position="32"/>
    </location>
</feature>
<dbReference type="CDD" id="cd06581">
    <property type="entry name" value="TM_PBP1_LivM_like"/>
    <property type="match status" value="1"/>
</dbReference>
<dbReference type="PANTHER" id="PTHR30482:SF10">
    <property type="entry name" value="HIGH-AFFINITY BRANCHED-CHAIN AMINO ACID TRANSPORT PROTEIN BRAE"/>
    <property type="match status" value="1"/>
</dbReference>
<evidence type="ECO:0000256" key="3">
    <source>
        <dbReference type="ARBA" id="ARBA00022692"/>
    </source>
</evidence>
<dbReference type="RefSeq" id="WP_091683962.1">
    <property type="nucleotide sequence ID" value="NZ_BAABFM010000017.1"/>
</dbReference>
<evidence type="ECO:0000256" key="4">
    <source>
        <dbReference type="ARBA" id="ARBA00022989"/>
    </source>
</evidence>
<feature type="transmembrane region" description="Helical" evidence="7">
    <location>
        <begin position="90"/>
        <end position="112"/>
    </location>
</feature>
<keyword evidence="3 7" id="KW-0812">Transmembrane</keyword>